<protein>
    <submittedName>
        <fullName evidence="1">Uncharacterized protein</fullName>
    </submittedName>
</protein>
<evidence type="ECO:0000313" key="1">
    <source>
        <dbReference type="EMBL" id="KAK3792588.1"/>
    </source>
</evidence>
<accession>A0AAE1ARJ5</accession>
<comment type="caution">
    <text evidence="1">The sequence shown here is derived from an EMBL/GenBank/DDBJ whole genome shotgun (WGS) entry which is preliminary data.</text>
</comment>
<dbReference type="AlphaFoldDB" id="A0AAE1ARJ5"/>
<organism evidence="1 2">
    <name type="scientific">Elysia crispata</name>
    <name type="common">lettuce slug</name>
    <dbReference type="NCBI Taxonomy" id="231223"/>
    <lineage>
        <taxon>Eukaryota</taxon>
        <taxon>Metazoa</taxon>
        <taxon>Spiralia</taxon>
        <taxon>Lophotrochozoa</taxon>
        <taxon>Mollusca</taxon>
        <taxon>Gastropoda</taxon>
        <taxon>Heterobranchia</taxon>
        <taxon>Euthyneura</taxon>
        <taxon>Panpulmonata</taxon>
        <taxon>Sacoglossa</taxon>
        <taxon>Placobranchoidea</taxon>
        <taxon>Plakobranchidae</taxon>
        <taxon>Elysia</taxon>
    </lineage>
</organism>
<evidence type="ECO:0000313" key="2">
    <source>
        <dbReference type="Proteomes" id="UP001283361"/>
    </source>
</evidence>
<name>A0AAE1ARJ5_9GAST</name>
<sequence>MIPTRLKWGSTLSQRALDLSLTNPEAIEIIVCQSKNPDLSIVRLRLMVVIRILSDAIPSRTFDPHQLSLSCETPKIPGWSKARRIFSSASLVGGKSKSNRLLHNSFSLDHLHPRNIKSFALKSART</sequence>
<reference evidence="1" key="1">
    <citation type="journal article" date="2023" name="G3 (Bethesda)">
        <title>A reference genome for the long-term kleptoplast-retaining sea slug Elysia crispata morphotype clarki.</title>
        <authorList>
            <person name="Eastman K.E."/>
            <person name="Pendleton A.L."/>
            <person name="Shaikh M.A."/>
            <person name="Suttiyut T."/>
            <person name="Ogas R."/>
            <person name="Tomko P."/>
            <person name="Gavelis G."/>
            <person name="Widhalm J.R."/>
            <person name="Wisecaver J.H."/>
        </authorList>
    </citation>
    <scope>NUCLEOTIDE SEQUENCE</scope>
    <source>
        <strain evidence="1">ECLA1</strain>
    </source>
</reference>
<proteinExistence type="predicted"/>
<dbReference type="Proteomes" id="UP001283361">
    <property type="component" value="Unassembled WGS sequence"/>
</dbReference>
<dbReference type="EMBL" id="JAWDGP010001363">
    <property type="protein sequence ID" value="KAK3792588.1"/>
    <property type="molecule type" value="Genomic_DNA"/>
</dbReference>
<keyword evidence="2" id="KW-1185">Reference proteome</keyword>
<gene>
    <name evidence="1" type="ORF">RRG08_009946</name>
</gene>